<keyword evidence="4" id="KW-1185">Reference proteome</keyword>
<dbReference type="EMBL" id="AP023086">
    <property type="protein sequence ID" value="BCD98059.1"/>
    <property type="molecule type" value="Genomic_DNA"/>
</dbReference>
<evidence type="ECO:0008006" key="5">
    <source>
        <dbReference type="Google" id="ProtNLM"/>
    </source>
</evidence>
<dbReference type="InterPro" id="IPR004629">
    <property type="entry name" value="WecG_TagA_CpsF"/>
</dbReference>
<dbReference type="NCBIfam" id="TIGR00696">
    <property type="entry name" value="wecG_tagA_cpsF"/>
    <property type="match status" value="1"/>
</dbReference>
<accession>A0AAN2BKI3</accession>
<dbReference type="GO" id="GO:0016758">
    <property type="term" value="F:hexosyltransferase activity"/>
    <property type="evidence" value="ECO:0007669"/>
    <property type="project" value="TreeGrafter"/>
</dbReference>
<name>A0AAN2BKI3_9GAMM</name>
<reference evidence="3 4" key="1">
    <citation type="journal article" date="2022" name="IScience">
        <title>An ultrasensitive nanofiber-based assay for enzymatic hydrolysis and deep-sea microbial degradation of cellulose.</title>
        <authorList>
            <person name="Tsudome M."/>
            <person name="Tachioka M."/>
            <person name="Miyazaki M."/>
            <person name="Uchimura K."/>
            <person name="Tsuda M."/>
            <person name="Takaki Y."/>
            <person name="Deguchi S."/>
        </authorList>
    </citation>
    <scope>NUCLEOTIDE SEQUENCE [LARGE SCALE GENOMIC DNA]</scope>
    <source>
        <strain evidence="3 4">GE09</strain>
    </source>
</reference>
<dbReference type="PANTHER" id="PTHR34136">
    <property type="match status" value="1"/>
</dbReference>
<dbReference type="CDD" id="cd06533">
    <property type="entry name" value="Glyco_transf_WecG_TagA"/>
    <property type="match status" value="1"/>
</dbReference>
<keyword evidence="2" id="KW-0808">Transferase</keyword>
<organism evidence="3 4">
    <name type="scientific">Marinagarivorans cellulosilyticus</name>
    <dbReference type="NCBI Taxonomy" id="2721545"/>
    <lineage>
        <taxon>Bacteria</taxon>
        <taxon>Pseudomonadati</taxon>
        <taxon>Pseudomonadota</taxon>
        <taxon>Gammaproteobacteria</taxon>
        <taxon>Cellvibrionales</taxon>
        <taxon>Cellvibrionaceae</taxon>
        <taxon>Marinagarivorans</taxon>
    </lineage>
</organism>
<gene>
    <name evidence="3" type="ORF">MARGE09_P2260</name>
</gene>
<dbReference type="RefSeq" id="WP_236982146.1">
    <property type="nucleotide sequence ID" value="NZ_AP023086.1"/>
</dbReference>
<keyword evidence="1" id="KW-0328">Glycosyltransferase</keyword>
<evidence type="ECO:0000313" key="3">
    <source>
        <dbReference type="EMBL" id="BCD98059.1"/>
    </source>
</evidence>
<dbReference type="Pfam" id="PF03808">
    <property type="entry name" value="Glyco_tran_WecG"/>
    <property type="match status" value="1"/>
</dbReference>
<dbReference type="Proteomes" id="UP001320119">
    <property type="component" value="Chromosome"/>
</dbReference>
<sequence length="254" mass="28943">MKFAQSTILNVTFDNITQAELLENLTHGVVVTPNIDHLMKLQKDKSFYSCYQQADYTVCDSRIIFALSGLLSRQNALKAQITGSDFFPAFCNHHKDNQSTTIFLLGGTETSVLQAQENVNKRVSREIVVGAYSPPFGFESNEEENNKIIRLINESQASVLAIGVGAPKQEKWLFEHKDALPNIKIHLAIGATIEFEAGNLKRAPKWMTKSGTEWVYRMFQEPKRLIRRYLLEDMPFFLLILKQKIGVYQNPWGK</sequence>
<proteinExistence type="predicted"/>
<evidence type="ECO:0000256" key="1">
    <source>
        <dbReference type="ARBA" id="ARBA00022676"/>
    </source>
</evidence>
<evidence type="ECO:0000313" key="4">
    <source>
        <dbReference type="Proteomes" id="UP001320119"/>
    </source>
</evidence>
<dbReference type="PANTHER" id="PTHR34136:SF1">
    <property type="entry name" value="UDP-N-ACETYL-D-MANNOSAMINURONIC ACID TRANSFERASE"/>
    <property type="match status" value="1"/>
</dbReference>
<protein>
    <recommendedName>
        <fullName evidence="5">Glycosyltransferase</fullName>
    </recommendedName>
</protein>
<evidence type="ECO:0000256" key="2">
    <source>
        <dbReference type="ARBA" id="ARBA00022679"/>
    </source>
</evidence>
<dbReference type="KEGG" id="marq:MARGE09_P2260"/>
<dbReference type="AlphaFoldDB" id="A0AAN2BKI3"/>